<dbReference type="InterPro" id="IPR001763">
    <property type="entry name" value="Rhodanese-like_dom"/>
</dbReference>
<sequence>MRAPARRGVWRAKMPPVARDLQERASGRRLSGATPIQGGGEMAKGYKDMLAEADALVHSVTPEETGPRPAADLVLVDIRDPRELAREGMIPGAFHAPRGMLEFWIDPESPYHKPRFAEGKTYVFYCASGWRSLLAARLAQEMGLEARSLRGGFTAWKAAGLPVETSEEA</sequence>
<dbReference type="Pfam" id="PF00581">
    <property type="entry name" value="Rhodanese"/>
    <property type="match status" value="1"/>
</dbReference>
<dbReference type="Gene3D" id="3.40.250.10">
    <property type="entry name" value="Rhodanese-like domain"/>
    <property type="match status" value="1"/>
</dbReference>
<dbReference type="SUPFAM" id="SSF52821">
    <property type="entry name" value="Rhodanese/Cell cycle control phosphatase"/>
    <property type="match status" value="1"/>
</dbReference>
<feature type="domain" description="Rhodanese" evidence="1">
    <location>
        <begin position="69"/>
        <end position="165"/>
    </location>
</feature>
<dbReference type="HOGENOM" id="CLU_089574_6_1_5"/>
<proteinExistence type="predicted"/>
<organism evidence="2 3">
    <name type="scientific">Paracoccus aminophilus JCM 7686</name>
    <dbReference type="NCBI Taxonomy" id="1367847"/>
    <lineage>
        <taxon>Bacteria</taxon>
        <taxon>Pseudomonadati</taxon>
        <taxon>Pseudomonadota</taxon>
        <taxon>Alphaproteobacteria</taxon>
        <taxon>Rhodobacterales</taxon>
        <taxon>Paracoccaceae</taxon>
        <taxon>Paracoccus</taxon>
    </lineage>
</organism>
<dbReference type="Proteomes" id="UP000015480">
    <property type="component" value="Chromosome"/>
</dbReference>
<dbReference type="CDD" id="cd01447">
    <property type="entry name" value="Polysulfide_ST"/>
    <property type="match status" value="1"/>
</dbReference>
<accession>S5YSR8</accession>
<dbReference type="PANTHER" id="PTHR44086:SF13">
    <property type="entry name" value="THIOSULFATE SULFURTRANSFERASE PSPE"/>
    <property type="match status" value="1"/>
</dbReference>
<dbReference type="SMART" id="SM00450">
    <property type="entry name" value="RHOD"/>
    <property type="match status" value="1"/>
</dbReference>
<evidence type="ECO:0000259" key="1">
    <source>
        <dbReference type="PROSITE" id="PS50206"/>
    </source>
</evidence>
<dbReference type="eggNOG" id="COG0607">
    <property type="taxonomic scope" value="Bacteria"/>
</dbReference>
<dbReference type="AlphaFoldDB" id="S5YSR8"/>
<dbReference type="PANTHER" id="PTHR44086">
    <property type="entry name" value="THIOSULFATE SULFURTRANSFERASE RDL2, MITOCHONDRIAL-RELATED"/>
    <property type="match status" value="1"/>
</dbReference>
<keyword evidence="3" id="KW-1185">Reference proteome</keyword>
<reference evidence="2 3" key="1">
    <citation type="journal article" date="2014" name="BMC Genomics">
        <title>Architecture and functions of a multipartite genome of the methylotrophic bacterium Paracoccus aminophilus JCM 7686, containing primary and secondary chromids.</title>
        <authorList>
            <person name="Dziewit L."/>
            <person name="Czarnecki J."/>
            <person name="Wibberg D."/>
            <person name="Radlinska M."/>
            <person name="Mrozek P."/>
            <person name="Szymczak M."/>
            <person name="Schluter A."/>
            <person name="Puhler A."/>
            <person name="Bartosik D."/>
        </authorList>
    </citation>
    <scope>NUCLEOTIDE SEQUENCE [LARGE SCALE GENOMIC DNA]</scope>
    <source>
        <strain evidence="2">JCM 7686</strain>
    </source>
</reference>
<name>S5YSR8_PARAH</name>
<protein>
    <submittedName>
        <fullName evidence="2">Rhodanese domain-containing protein</fullName>
    </submittedName>
</protein>
<dbReference type="STRING" id="1367847.JCM7686_1172"/>
<dbReference type="GO" id="GO:0004792">
    <property type="term" value="F:thiosulfate-cyanide sulfurtransferase activity"/>
    <property type="evidence" value="ECO:0007669"/>
    <property type="project" value="TreeGrafter"/>
</dbReference>
<evidence type="ECO:0000313" key="3">
    <source>
        <dbReference type="Proteomes" id="UP000015480"/>
    </source>
</evidence>
<dbReference type="InterPro" id="IPR036873">
    <property type="entry name" value="Rhodanese-like_dom_sf"/>
</dbReference>
<dbReference type="KEGG" id="pami:JCM7686_1172"/>
<dbReference type="PATRIC" id="fig|1367847.3.peg.1141"/>
<dbReference type="PROSITE" id="PS50206">
    <property type="entry name" value="RHODANESE_3"/>
    <property type="match status" value="1"/>
</dbReference>
<gene>
    <name evidence="2" type="ORF">JCM7686_1172</name>
</gene>
<dbReference type="EMBL" id="CP006650">
    <property type="protein sequence ID" value="AGT08281.1"/>
    <property type="molecule type" value="Genomic_DNA"/>
</dbReference>
<evidence type="ECO:0000313" key="2">
    <source>
        <dbReference type="EMBL" id="AGT08281.1"/>
    </source>
</evidence>